<evidence type="ECO:0000313" key="5">
    <source>
        <dbReference type="Proteomes" id="UP000671852"/>
    </source>
</evidence>
<keyword evidence="5" id="KW-1185">Reference proteome</keyword>
<feature type="transmembrane region" description="Helical" evidence="3">
    <location>
        <begin position="6"/>
        <end position="24"/>
    </location>
</feature>
<dbReference type="Proteomes" id="UP000671852">
    <property type="component" value="Chromosome"/>
</dbReference>
<protein>
    <submittedName>
        <fullName evidence="4">DUF1049 domain-containing protein</fullName>
    </submittedName>
</protein>
<keyword evidence="3" id="KW-0812">Transmembrane</keyword>
<evidence type="ECO:0000313" key="4">
    <source>
        <dbReference type="EMBL" id="QSZ42584.1"/>
    </source>
</evidence>
<feature type="region of interest" description="Disordered" evidence="2">
    <location>
        <begin position="139"/>
        <end position="163"/>
    </location>
</feature>
<evidence type="ECO:0000256" key="3">
    <source>
        <dbReference type="SAM" id="Phobius"/>
    </source>
</evidence>
<accession>A0A975B1Q5</accession>
<keyword evidence="3" id="KW-1133">Transmembrane helix</keyword>
<feature type="compositionally biased region" description="Basic and acidic residues" evidence="2">
    <location>
        <begin position="145"/>
        <end position="163"/>
    </location>
</feature>
<keyword evidence="1" id="KW-0175">Coiled coil</keyword>
<feature type="coiled-coil region" evidence="1">
    <location>
        <begin position="30"/>
        <end position="82"/>
    </location>
</feature>
<keyword evidence="3" id="KW-0472">Membrane</keyword>
<dbReference type="AlphaFoldDB" id="A0A975B1Q5"/>
<evidence type="ECO:0000256" key="2">
    <source>
        <dbReference type="SAM" id="MobiDB-lite"/>
    </source>
</evidence>
<reference evidence="4" key="1">
    <citation type="submission" date="2019-11" db="EMBL/GenBank/DDBJ databases">
        <authorList>
            <person name="Kojima H."/>
        </authorList>
    </citation>
    <scope>NUCLEOTIDE SEQUENCE</scope>
    <source>
        <strain evidence="4">H1576</strain>
    </source>
</reference>
<name>A0A975B1Q5_9BACT</name>
<gene>
    <name evidence="4" type="ORF">GJV85_10845</name>
</gene>
<reference evidence="4" key="2">
    <citation type="submission" date="2021-04" db="EMBL/GenBank/DDBJ databases">
        <title>Isolation and characterization of a novel species of the genus Sulfurimonas.</title>
        <authorList>
            <person name="Fukui M."/>
        </authorList>
    </citation>
    <scope>NUCLEOTIDE SEQUENCE</scope>
    <source>
        <strain evidence="4">H1576</strain>
    </source>
</reference>
<evidence type="ECO:0000256" key="1">
    <source>
        <dbReference type="SAM" id="Coils"/>
    </source>
</evidence>
<sequence>MELSYLGILLIIGAAVVGWFLSYIKSRFELRAYKKEIKEYKEHLNRQMKITSEGSKNLENELTTLKKENENLRISVQSLGQKPGRAELRLLNIYDGALRKMMLKAPGFSSAWEMSLQETEREYEENEKGFKSIIKKVFGPSLTHQPEHTHKDIGEHTSDFEVK</sequence>
<dbReference type="EMBL" id="CP046072">
    <property type="protein sequence ID" value="QSZ42584.1"/>
    <property type="molecule type" value="Genomic_DNA"/>
</dbReference>
<dbReference type="RefSeq" id="WP_207561394.1">
    <property type="nucleotide sequence ID" value="NZ_CP046072.1"/>
</dbReference>
<proteinExistence type="predicted"/>
<dbReference type="KEGG" id="saqt:GJV85_10845"/>
<organism evidence="4 5">
    <name type="scientific">Sulfurimonas aquatica</name>
    <dbReference type="NCBI Taxonomy" id="2672570"/>
    <lineage>
        <taxon>Bacteria</taxon>
        <taxon>Pseudomonadati</taxon>
        <taxon>Campylobacterota</taxon>
        <taxon>Epsilonproteobacteria</taxon>
        <taxon>Campylobacterales</taxon>
        <taxon>Sulfurimonadaceae</taxon>
        <taxon>Sulfurimonas</taxon>
    </lineage>
</organism>